<keyword evidence="1" id="KW-0732">Signal</keyword>
<evidence type="ECO:0000313" key="2">
    <source>
        <dbReference type="EMBL" id="TGL55864.1"/>
    </source>
</evidence>
<feature type="signal peptide" evidence="1">
    <location>
        <begin position="1"/>
        <end position="24"/>
    </location>
</feature>
<sequence>MKPKQNLLKLAVLFGLVSAQSIFAHGEHKPGPHGGEIRMPGAFHTEVSSYKDLGFKIYLLDINFENPISKDSSVLGKVLSNGKEIALSCSSHPDHFYCEFPKGVSVSKGELILIPTRAGSKGAQTKYVLPLNEKKEHHHG</sequence>
<dbReference type="OrthoDB" id="343721at2"/>
<keyword evidence="3" id="KW-1185">Reference proteome</keyword>
<organism evidence="2 3">
    <name type="scientific">Leptospira ognonensis</name>
    <dbReference type="NCBI Taxonomy" id="2484945"/>
    <lineage>
        <taxon>Bacteria</taxon>
        <taxon>Pseudomonadati</taxon>
        <taxon>Spirochaetota</taxon>
        <taxon>Spirochaetia</taxon>
        <taxon>Leptospirales</taxon>
        <taxon>Leptospiraceae</taxon>
        <taxon>Leptospira</taxon>
    </lineage>
</organism>
<dbReference type="EMBL" id="RQGD01000047">
    <property type="protein sequence ID" value="TGL55864.1"/>
    <property type="molecule type" value="Genomic_DNA"/>
</dbReference>
<dbReference type="Proteomes" id="UP000297693">
    <property type="component" value="Unassembled WGS sequence"/>
</dbReference>
<comment type="caution">
    <text evidence="2">The sequence shown here is derived from an EMBL/GenBank/DDBJ whole genome shotgun (WGS) entry which is preliminary data.</text>
</comment>
<proteinExistence type="predicted"/>
<gene>
    <name evidence="2" type="ORF">EHQ58_18220</name>
</gene>
<reference evidence="2" key="1">
    <citation type="journal article" date="2019" name="PLoS Negl. Trop. Dis.">
        <title>Revisiting the worldwide diversity of Leptospira species in the environment.</title>
        <authorList>
            <person name="Vincent A.T."/>
            <person name="Schiettekatte O."/>
            <person name="Bourhy P."/>
            <person name="Veyrier F.J."/>
            <person name="Picardeau M."/>
        </authorList>
    </citation>
    <scope>NUCLEOTIDE SEQUENCE [LARGE SCALE GENOMIC DNA]</scope>
    <source>
        <strain evidence="2">201702476</strain>
    </source>
</reference>
<protein>
    <submittedName>
        <fullName evidence="2">Uncharacterized protein</fullName>
    </submittedName>
</protein>
<dbReference type="RefSeq" id="WP_135625503.1">
    <property type="nucleotide sequence ID" value="NZ_RQGD01000047.1"/>
</dbReference>
<feature type="chain" id="PRO_5020269118" evidence="1">
    <location>
        <begin position="25"/>
        <end position="140"/>
    </location>
</feature>
<evidence type="ECO:0000313" key="3">
    <source>
        <dbReference type="Proteomes" id="UP000297693"/>
    </source>
</evidence>
<accession>A0A4V3JQK7</accession>
<evidence type="ECO:0000256" key="1">
    <source>
        <dbReference type="SAM" id="SignalP"/>
    </source>
</evidence>
<dbReference type="AlphaFoldDB" id="A0A4V3JQK7"/>
<name>A0A4V3JQK7_9LEPT</name>